<dbReference type="Proteomes" id="UP001153332">
    <property type="component" value="Unassembled WGS sequence"/>
</dbReference>
<reference evidence="1" key="1">
    <citation type="submission" date="2022-12" db="EMBL/GenBank/DDBJ databases">
        <title>Genome Sequence of Lasiodiplodia mahajangana.</title>
        <authorList>
            <person name="Buettner E."/>
        </authorList>
    </citation>
    <scope>NUCLEOTIDE SEQUENCE</scope>
    <source>
        <strain evidence="1">VT137</strain>
    </source>
</reference>
<evidence type="ECO:0000313" key="2">
    <source>
        <dbReference type="Proteomes" id="UP001153332"/>
    </source>
</evidence>
<dbReference type="EMBL" id="JAPUUL010001262">
    <property type="protein sequence ID" value="KAJ8127891.1"/>
    <property type="molecule type" value="Genomic_DNA"/>
</dbReference>
<sequence length="555" mass="61738">MVRTKRQQQTSAETTLRSSSRKRGREEHEENEVIEASTPSKRRSSRPVASTRLNNTHSEYDFPSDDDEEATPRAQETPRKRGKASAPATLNGNAEAATPRGRKSKGLNFTTPSRTRGITNGETPRRQRNDRSARKKSARALIEKVVAGVSSDEEADEDIAREIYESSEDDEAGEDAVGEDAEEVPDEAATPSRKPRGRAKAAKGTRTRKKSPTPPRDLPPHELYFAQTRPGAARTSNNTLASLNLLTHEEYFSILRDYKDPHEDDIEFLDSIHVQSFPQWGFELSQGFSICLYGYGSKRPLLHKFAKHVYSSITDHGSHRIVIINGYVRANMSSLRDILSVVAGAVDPKHKLAAGGPSVMMDSLKSVLSNHDITITVVLNSIDAAPLRRPGFQPILAQLAAHPQIQFICSADTPDFTLLWDSSLRSSFSFVFHDCTTFAPFTAELEVVDDVHELLGRKARRVGGKEGVTLLAGEVLVSMDDEADSTSENPGVEYRMIFNKAVEEFICSSEMSFRTLLKEFHDHQMITSRKDMLGTELLSVPFRKEELEGILEDIV</sequence>
<protein>
    <submittedName>
        <fullName evidence="1">Uncharacterized protein</fullName>
    </submittedName>
</protein>
<accession>A0ACC2JKC7</accession>
<gene>
    <name evidence="1" type="ORF">O1611_g5744</name>
</gene>
<comment type="caution">
    <text evidence="1">The sequence shown here is derived from an EMBL/GenBank/DDBJ whole genome shotgun (WGS) entry which is preliminary data.</text>
</comment>
<organism evidence="1 2">
    <name type="scientific">Lasiodiplodia mahajangana</name>
    <dbReference type="NCBI Taxonomy" id="1108764"/>
    <lineage>
        <taxon>Eukaryota</taxon>
        <taxon>Fungi</taxon>
        <taxon>Dikarya</taxon>
        <taxon>Ascomycota</taxon>
        <taxon>Pezizomycotina</taxon>
        <taxon>Dothideomycetes</taxon>
        <taxon>Dothideomycetes incertae sedis</taxon>
        <taxon>Botryosphaeriales</taxon>
        <taxon>Botryosphaeriaceae</taxon>
        <taxon>Lasiodiplodia</taxon>
    </lineage>
</organism>
<proteinExistence type="predicted"/>
<evidence type="ECO:0000313" key="1">
    <source>
        <dbReference type="EMBL" id="KAJ8127891.1"/>
    </source>
</evidence>
<name>A0ACC2JKC7_9PEZI</name>
<keyword evidence="2" id="KW-1185">Reference proteome</keyword>